<dbReference type="Proteomes" id="UP001164506">
    <property type="component" value="Chromosome"/>
</dbReference>
<name>A0ABY6R3C2_9ACTN</name>
<protein>
    <submittedName>
        <fullName evidence="1">SRPBCC family protein</fullName>
    </submittedName>
</protein>
<dbReference type="RefSeq" id="WP_190105271.1">
    <property type="nucleotide sequence ID" value="NZ_BMUH01000011.1"/>
</dbReference>
<evidence type="ECO:0000313" key="2">
    <source>
        <dbReference type="Proteomes" id="UP001164506"/>
    </source>
</evidence>
<keyword evidence="2" id="KW-1185">Reference proteome</keyword>
<dbReference type="Pfam" id="PF10604">
    <property type="entry name" value="Polyketide_cyc2"/>
    <property type="match status" value="1"/>
</dbReference>
<dbReference type="InterPro" id="IPR019587">
    <property type="entry name" value="Polyketide_cyclase/dehydratase"/>
</dbReference>
<accession>A0ABY6R3C2</accession>
<dbReference type="CDD" id="cd07812">
    <property type="entry name" value="SRPBCC"/>
    <property type="match status" value="1"/>
</dbReference>
<dbReference type="EMBL" id="CP084204">
    <property type="protein sequence ID" value="UZX23628.1"/>
    <property type="molecule type" value="Genomic_DNA"/>
</dbReference>
<dbReference type="Gene3D" id="3.30.530.20">
    <property type="match status" value="1"/>
</dbReference>
<reference evidence="1" key="1">
    <citation type="submission" date="2021-09" db="EMBL/GenBank/DDBJ databases">
        <title>Complete genome sequence and metabolic characterization of Streptomyces tanashiensis DSM 731 the producer of antibacterial Kalafungin and diverse secondary metabolites.</title>
        <authorList>
            <person name="Abbasi M.N."/>
            <person name="Anwar M.N."/>
            <person name="Alam K."/>
            <person name="Shoaib M."/>
            <person name="Lin Z."/>
            <person name="Hayat M."/>
            <person name="Ali M.I."/>
            <person name="Malik H.M.T."/>
            <person name="Ahmed I."/>
            <person name="Li A."/>
            <person name="Hailong Wang H."/>
            <person name="Zhang Y."/>
        </authorList>
    </citation>
    <scope>NUCLEOTIDE SEQUENCE</scope>
    <source>
        <strain evidence="1">Kala</strain>
    </source>
</reference>
<organism evidence="1 2">
    <name type="scientific">Streptomyces tanashiensis</name>
    <dbReference type="NCBI Taxonomy" id="67367"/>
    <lineage>
        <taxon>Bacteria</taxon>
        <taxon>Bacillati</taxon>
        <taxon>Actinomycetota</taxon>
        <taxon>Actinomycetes</taxon>
        <taxon>Kitasatosporales</taxon>
        <taxon>Streptomycetaceae</taxon>
        <taxon>Streptomyces</taxon>
    </lineage>
</organism>
<dbReference type="InterPro" id="IPR023393">
    <property type="entry name" value="START-like_dom_sf"/>
</dbReference>
<gene>
    <name evidence="1" type="ORF">LDH80_24210</name>
</gene>
<dbReference type="GeneID" id="95602609"/>
<dbReference type="SUPFAM" id="SSF55961">
    <property type="entry name" value="Bet v1-like"/>
    <property type="match status" value="1"/>
</dbReference>
<proteinExistence type="predicted"/>
<sequence>MTGTGSDTTSVVVERRVAASPGRVWEAITDLRDMPRVLSGVERVEVLTEGGFGVGTRWRETRRMLGKQATEEMTVTECEPPDRYVTVAESHGMHYVSAITLTPDGAGATTLRMAFSARPAGGRAPGIVARLLARFGAKAVAKALAKDLSEIATAVESRG</sequence>
<evidence type="ECO:0000313" key="1">
    <source>
        <dbReference type="EMBL" id="UZX23628.1"/>
    </source>
</evidence>